<feature type="compositionally biased region" description="Basic and acidic residues" evidence="1">
    <location>
        <begin position="253"/>
        <end position="276"/>
    </location>
</feature>
<feature type="compositionally biased region" description="Basic and acidic residues" evidence="1">
    <location>
        <begin position="292"/>
        <end position="306"/>
    </location>
</feature>
<name>A0A090CYA0_9BACT</name>
<feature type="region of interest" description="Disordered" evidence="1">
    <location>
        <begin position="144"/>
        <end position="448"/>
    </location>
</feature>
<evidence type="ECO:0000256" key="1">
    <source>
        <dbReference type="SAM" id="MobiDB-lite"/>
    </source>
</evidence>
<proteinExistence type="predicted"/>
<organism evidence="2 3">
    <name type="scientific">Candidatus Criblamydia sequanensis CRIB-18</name>
    <dbReference type="NCBI Taxonomy" id="1437425"/>
    <lineage>
        <taxon>Bacteria</taxon>
        <taxon>Pseudomonadati</taxon>
        <taxon>Chlamydiota</taxon>
        <taxon>Chlamydiia</taxon>
        <taxon>Parachlamydiales</taxon>
        <taxon>Candidatus Criblamydiaceae</taxon>
        <taxon>Candidatus Criblamydia</taxon>
    </lineage>
</organism>
<feature type="compositionally biased region" description="Basic and acidic residues" evidence="1">
    <location>
        <begin position="425"/>
        <end position="448"/>
    </location>
</feature>
<evidence type="ECO:0000313" key="2">
    <source>
        <dbReference type="EMBL" id="CDR33447.1"/>
    </source>
</evidence>
<reference evidence="2" key="2">
    <citation type="submission" date="2014-09" db="EMBL/GenBank/DDBJ databases">
        <title>Criblamydia sequanensis harbors a mega-plasmid encoding arsenite resistance.</title>
        <authorList>
            <person name="Bertelli C."/>
            <person name="Goesmann A."/>
            <person name="Greub G."/>
        </authorList>
    </citation>
    <scope>NUCLEOTIDE SEQUENCE [LARGE SCALE GENOMIC DNA]</scope>
    <source>
        <strain evidence="2">CRIB-18</strain>
    </source>
</reference>
<sequence>MNNSPVGPSEQKPPATPEDRFERYVERVTAYAGREIENISSKNEPKLVPLEKDSAKKVAKDKTENFSSNVFKMLGNYFLLSNEKRLKPETKEALSNAAVDVKNSGHTLLGSFIKTVQAGIDKLNSWRFKEEISSPLEDDWIEVPGELKERNPPPKIEKHVRFKDEEKEDTSSKEKTEESGKGIQPKPGPVQGAITRGGTPVIPQSNRGFADLSGLGSVPAPDYIEEEEEKEIPPPLKDAGLDVNPYDNEEDWLTGKDEPIKDEGKITVREEAINPKEEEDWFLESDEEEWKEEAPETREQSKDVIKPKPGQVEGAVSRGGTVIPEKPGGTGLAELLNIPLDKDEPPVQDYDVEEKTEKPPFTSGNIISKRVPEKKEGLGLGGLTETQENKGASAEPEKPAKDSPNRPGSIFSRTRFPRNPSIVKKAFEQPEKVEKEKENNDKEKGEIV</sequence>
<comment type="caution">
    <text evidence="2">The sequence shown here is derived from an EMBL/GenBank/DDBJ whole genome shotgun (WGS) entry which is preliminary data.</text>
</comment>
<evidence type="ECO:0000313" key="3">
    <source>
        <dbReference type="Proteomes" id="UP000031552"/>
    </source>
</evidence>
<feature type="compositionally biased region" description="Basic and acidic residues" evidence="1">
    <location>
        <begin position="395"/>
        <end position="404"/>
    </location>
</feature>
<accession>A0A090CYA0</accession>
<feature type="region of interest" description="Disordered" evidence="1">
    <location>
        <begin position="1"/>
        <end position="22"/>
    </location>
</feature>
<protein>
    <submittedName>
        <fullName evidence="2">Uncharacterized protein</fullName>
    </submittedName>
</protein>
<keyword evidence="3" id="KW-1185">Reference proteome</keyword>
<dbReference type="RefSeq" id="WP_041016938.1">
    <property type="nucleotide sequence ID" value="NZ_CCEJ010000003.1"/>
</dbReference>
<reference evidence="2" key="1">
    <citation type="submission" date="2013-12" db="EMBL/GenBank/DDBJ databases">
        <authorList>
            <person name="Linke B."/>
        </authorList>
    </citation>
    <scope>NUCLEOTIDE SEQUENCE [LARGE SCALE GENOMIC DNA]</scope>
    <source>
        <strain evidence="2">CRIB-18</strain>
    </source>
</reference>
<dbReference type="STRING" id="1437425.CSEC_0614"/>
<dbReference type="Proteomes" id="UP000031552">
    <property type="component" value="Unassembled WGS sequence"/>
</dbReference>
<dbReference type="EMBL" id="CCEJ010000003">
    <property type="protein sequence ID" value="CDR33447.1"/>
    <property type="molecule type" value="Genomic_DNA"/>
</dbReference>
<dbReference type="AlphaFoldDB" id="A0A090CYA0"/>
<gene>
    <name evidence="2" type="ORF">CSEC_0614</name>
</gene>
<feature type="compositionally biased region" description="Basic and acidic residues" evidence="1">
    <location>
        <begin position="145"/>
        <end position="180"/>
    </location>
</feature>
<feature type="compositionally biased region" description="Acidic residues" evidence="1">
    <location>
        <begin position="277"/>
        <end position="291"/>
    </location>
</feature>